<evidence type="ECO:0000256" key="1">
    <source>
        <dbReference type="SAM" id="MobiDB-lite"/>
    </source>
</evidence>
<dbReference type="Proteomes" id="UP000305546">
    <property type="component" value="Unassembled WGS sequence"/>
</dbReference>
<comment type="caution">
    <text evidence="3">The sequence shown here is derived from an EMBL/GenBank/DDBJ whole genome shotgun (WGS) entry which is preliminary data.</text>
</comment>
<dbReference type="NCBIfam" id="NF033539">
    <property type="entry name" value="transpos_IS1380"/>
    <property type="match status" value="1"/>
</dbReference>
<feature type="compositionally biased region" description="Basic residues" evidence="1">
    <location>
        <begin position="515"/>
        <end position="540"/>
    </location>
</feature>
<proteinExistence type="predicted"/>
<feature type="compositionally biased region" description="Basic residues" evidence="1">
    <location>
        <begin position="494"/>
        <end position="504"/>
    </location>
</feature>
<sequence length="550" mass="58686">MIRLVEGRIARSSRSTIQVGKCSSPYPRLAVGGSGSGVVSQAGAVLLLRTADTVGLTTALLDALSPWRKPLAVHDPGKVVLDLAVAVALGGDCLADIGLTRVEPGVFGLVASDPTVSRLVTALAADAGKAVSAIRAARAAARAAAWESAGDHAPDHGIDADDPLIIDLDATLVTAHSDKERAAPNFKQGYGFHPLGAWADHGGDGTGEPLVVMLRPGNAGSNTAADHQQVLSEALAQLPFQPGYRVGQKVLVRTDSGGGTHDFVRYCHNRRLQYSVGFTLTETTAAKVDLIPRHVWTPAYNADGEVRDGAWVAELTGLIDLSGWPPGMRVIVRAERPHRVGAGDPGQRQPRRRWATVLAGPPPGRPDHPAVDVQHHRAPEPRGASPQDRALPADRHRPEPAACPGRPSRRSATGQAGGRAPRRRRADRGGPHRQLLRLRVPGRCPDLRRRPMGRAPGHPAVGSPARACDHRRRRGPHHAPYPRAPPTGATATGPRRRATPHRRPTTAEGAAPRLQPRHHSGHRATRSGRAPPRRQGRHHRDPRDRAAGLR</sequence>
<name>A0A5C4M639_9PSEU</name>
<protein>
    <submittedName>
        <fullName evidence="3">IS1380 family transposase</fullName>
    </submittedName>
</protein>
<dbReference type="InterPro" id="IPR047960">
    <property type="entry name" value="Transpos_IS1380"/>
</dbReference>
<evidence type="ECO:0000259" key="2">
    <source>
        <dbReference type="Pfam" id="PF13701"/>
    </source>
</evidence>
<keyword evidence="4" id="KW-1185">Reference proteome</keyword>
<evidence type="ECO:0000313" key="4">
    <source>
        <dbReference type="Proteomes" id="UP000305546"/>
    </source>
</evidence>
<feature type="domain" description="Transposase DDE" evidence="2">
    <location>
        <begin position="28"/>
        <end position="338"/>
    </location>
</feature>
<feature type="compositionally biased region" description="Basic and acidic residues" evidence="1">
    <location>
        <begin position="365"/>
        <end position="380"/>
    </location>
</feature>
<accession>A0A5C4M639</accession>
<gene>
    <name evidence="3" type="ORF">FG385_08935</name>
</gene>
<evidence type="ECO:0000313" key="3">
    <source>
        <dbReference type="EMBL" id="TNC27817.1"/>
    </source>
</evidence>
<dbReference type="AlphaFoldDB" id="A0A5C4M639"/>
<dbReference type="Pfam" id="PF13701">
    <property type="entry name" value="DDE_Tnp_1_4"/>
    <property type="match status" value="1"/>
</dbReference>
<feature type="region of interest" description="Disordered" evidence="1">
    <location>
        <begin position="335"/>
        <end position="550"/>
    </location>
</feature>
<dbReference type="InterPro" id="IPR025668">
    <property type="entry name" value="Tnp_DDE_dom"/>
</dbReference>
<dbReference type="EMBL" id="VDFW01000005">
    <property type="protein sequence ID" value="TNC27817.1"/>
    <property type="molecule type" value="Genomic_DNA"/>
</dbReference>
<feature type="compositionally biased region" description="Basic and acidic residues" evidence="1">
    <location>
        <begin position="541"/>
        <end position="550"/>
    </location>
</feature>
<reference evidence="3 4" key="1">
    <citation type="submission" date="2019-06" db="EMBL/GenBank/DDBJ databases">
        <title>Amycolatopsis alkalitolerans sp. nov., isolated from Gastrodia elata Blume.</title>
        <authorList>
            <person name="Narsing Rao M.P."/>
            <person name="Li W.J."/>
        </authorList>
    </citation>
    <scope>NUCLEOTIDE SEQUENCE [LARGE SCALE GENOMIC DNA]</scope>
    <source>
        <strain evidence="3 4">SYSUP0005</strain>
    </source>
</reference>
<organism evidence="3 4">
    <name type="scientific">Amycolatopsis alkalitolerans</name>
    <dbReference type="NCBI Taxonomy" id="2547244"/>
    <lineage>
        <taxon>Bacteria</taxon>
        <taxon>Bacillati</taxon>
        <taxon>Actinomycetota</taxon>
        <taxon>Actinomycetes</taxon>
        <taxon>Pseudonocardiales</taxon>
        <taxon>Pseudonocardiaceae</taxon>
        <taxon>Amycolatopsis</taxon>
    </lineage>
</organism>